<keyword evidence="1" id="KW-0472">Membrane</keyword>
<evidence type="ECO:0000256" key="1">
    <source>
        <dbReference type="SAM" id="Phobius"/>
    </source>
</evidence>
<evidence type="ECO:0000313" key="3">
    <source>
        <dbReference type="Proteomes" id="UP000095228"/>
    </source>
</evidence>
<feature type="transmembrane region" description="Helical" evidence="1">
    <location>
        <begin position="24"/>
        <end position="47"/>
    </location>
</feature>
<gene>
    <name evidence="2" type="ORF">Verru16b_02638</name>
</gene>
<evidence type="ECO:0000313" key="2">
    <source>
        <dbReference type="EMBL" id="AOS45557.1"/>
    </source>
</evidence>
<dbReference type="AlphaFoldDB" id="A0A1D8AXF8"/>
<dbReference type="RefSeq" id="WP_157772407.1">
    <property type="nucleotide sequence ID" value="NZ_CP016094.1"/>
</dbReference>
<dbReference type="KEGG" id="obg:Verru16b_02638"/>
<keyword evidence="3" id="KW-1185">Reference proteome</keyword>
<name>A0A1D8AXF8_9BACT</name>
<accession>A0A1D8AXF8</accession>
<keyword evidence="1" id="KW-0812">Transmembrane</keyword>
<dbReference type="EMBL" id="CP016094">
    <property type="protein sequence ID" value="AOS45557.1"/>
    <property type="molecule type" value="Genomic_DNA"/>
</dbReference>
<protein>
    <submittedName>
        <fullName evidence="2">Uncharacterized protein</fullName>
    </submittedName>
</protein>
<keyword evidence="1" id="KW-1133">Transmembrane helix</keyword>
<proteinExistence type="predicted"/>
<organism evidence="2 3">
    <name type="scientific">Lacunisphaera limnophila</name>
    <dbReference type="NCBI Taxonomy" id="1838286"/>
    <lineage>
        <taxon>Bacteria</taxon>
        <taxon>Pseudomonadati</taxon>
        <taxon>Verrucomicrobiota</taxon>
        <taxon>Opitutia</taxon>
        <taxon>Opitutales</taxon>
        <taxon>Opitutaceae</taxon>
        <taxon>Lacunisphaera</taxon>
    </lineage>
</organism>
<reference evidence="2 3" key="1">
    <citation type="submission" date="2016-06" db="EMBL/GenBank/DDBJ databases">
        <title>Three novel species with peptidoglycan cell walls form the new genus Lacunisphaera gen. nov. in the family Opitutaceae of the verrucomicrobial subdivision 4.</title>
        <authorList>
            <person name="Rast P."/>
            <person name="Gloeckner I."/>
            <person name="Jogler M."/>
            <person name="Boedeker C."/>
            <person name="Jeske O."/>
            <person name="Wiegand S."/>
            <person name="Reinhardt R."/>
            <person name="Schumann P."/>
            <person name="Rohde M."/>
            <person name="Spring S."/>
            <person name="Gloeckner F.O."/>
            <person name="Jogler C."/>
        </authorList>
    </citation>
    <scope>NUCLEOTIDE SEQUENCE [LARGE SCALE GENOMIC DNA]</scope>
    <source>
        <strain evidence="2 3">IG16b</strain>
    </source>
</reference>
<sequence length="49" mass="5436">MGSPLKRRNNNPWMDQDRQNQRRVIATGVLFALIVLGGVGLLVYALVQG</sequence>
<dbReference type="Proteomes" id="UP000095228">
    <property type="component" value="Chromosome"/>
</dbReference>